<dbReference type="PRINTS" id="PR00344">
    <property type="entry name" value="BCTRLSENSOR"/>
</dbReference>
<feature type="domain" description="PAS" evidence="8">
    <location>
        <begin position="352"/>
        <end position="423"/>
    </location>
</feature>
<dbReference type="InterPro" id="IPR035965">
    <property type="entry name" value="PAS-like_dom_sf"/>
</dbReference>
<proteinExistence type="predicted"/>
<dbReference type="PROSITE" id="PS50113">
    <property type="entry name" value="PAC"/>
    <property type="match status" value="2"/>
</dbReference>
<dbReference type="SMART" id="SM00086">
    <property type="entry name" value="PAC"/>
    <property type="match status" value="3"/>
</dbReference>
<dbReference type="EMBL" id="PPGH01000010">
    <property type="protein sequence ID" value="PQJ97514.1"/>
    <property type="molecule type" value="Genomic_DNA"/>
</dbReference>
<dbReference type="Gene3D" id="3.30.565.10">
    <property type="entry name" value="Histidine kinase-like ATPase, C-terminal domain"/>
    <property type="match status" value="1"/>
</dbReference>
<dbReference type="InterPro" id="IPR001610">
    <property type="entry name" value="PAC"/>
</dbReference>
<evidence type="ECO:0000256" key="6">
    <source>
        <dbReference type="SAM" id="Coils"/>
    </source>
</evidence>
<evidence type="ECO:0000259" key="7">
    <source>
        <dbReference type="PROSITE" id="PS50109"/>
    </source>
</evidence>
<dbReference type="FunFam" id="1.10.287.130:FF:000070">
    <property type="entry name" value="Histidine kinase sensor protein"/>
    <property type="match status" value="1"/>
</dbReference>
<evidence type="ECO:0000256" key="4">
    <source>
        <dbReference type="ARBA" id="ARBA00022679"/>
    </source>
</evidence>
<dbReference type="Gene3D" id="1.10.287.130">
    <property type="match status" value="1"/>
</dbReference>
<dbReference type="Pfam" id="PF00512">
    <property type="entry name" value="HisKA"/>
    <property type="match status" value="1"/>
</dbReference>
<dbReference type="FunFam" id="3.30.565.10:FF:000006">
    <property type="entry name" value="Sensor histidine kinase WalK"/>
    <property type="match status" value="1"/>
</dbReference>
<dbReference type="CDD" id="cd00130">
    <property type="entry name" value="PAS"/>
    <property type="match status" value="3"/>
</dbReference>
<evidence type="ECO:0000256" key="1">
    <source>
        <dbReference type="ARBA" id="ARBA00000085"/>
    </source>
</evidence>
<dbReference type="RefSeq" id="WP_105072473.1">
    <property type="nucleotide sequence ID" value="NZ_PPGH01000010.1"/>
</dbReference>
<dbReference type="CDD" id="cd00082">
    <property type="entry name" value="HisKA"/>
    <property type="match status" value="1"/>
</dbReference>
<evidence type="ECO:0000259" key="9">
    <source>
        <dbReference type="PROSITE" id="PS50113"/>
    </source>
</evidence>
<feature type="domain" description="Histidine kinase" evidence="7">
    <location>
        <begin position="934"/>
        <end position="1150"/>
    </location>
</feature>
<dbReference type="SUPFAM" id="SSF55785">
    <property type="entry name" value="PYP-like sensor domain (PAS domain)"/>
    <property type="match status" value="3"/>
</dbReference>
<dbReference type="GO" id="GO:0000155">
    <property type="term" value="F:phosphorelay sensor kinase activity"/>
    <property type="evidence" value="ECO:0007669"/>
    <property type="project" value="InterPro"/>
</dbReference>
<name>A0A2S7XUU2_9GAMM</name>
<dbReference type="GO" id="GO:0005886">
    <property type="term" value="C:plasma membrane"/>
    <property type="evidence" value="ECO:0007669"/>
    <property type="project" value="UniProtKB-ARBA"/>
</dbReference>
<feature type="coiled-coil region" evidence="6">
    <location>
        <begin position="629"/>
        <end position="660"/>
    </location>
</feature>
<dbReference type="PROSITE" id="PS50112">
    <property type="entry name" value="PAS"/>
    <property type="match status" value="1"/>
</dbReference>
<dbReference type="PANTHER" id="PTHR43304:SF1">
    <property type="entry name" value="PAC DOMAIN-CONTAINING PROTEIN"/>
    <property type="match status" value="1"/>
</dbReference>
<evidence type="ECO:0000313" key="11">
    <source>
        <dbReference type="Proteomes" id="UP000239936"/>
    </source>
</evidence>
<dbReference type="InterPro" id="IPR004358">
    <property type="entry name" value="Sig_transdc_His_kin-like_C"/>
</dbReference>
<evidence type="ECO:0000259" key="8">
    <source>
        <dbReference type="PROSITE" id="PS50112"/>
    </source>
</evidence>
<reference evidence="10 11" key="1">
    <citation type="submission" date="2018-01" db="EMBL/GenBank/DDBJ databases">
        <title>The complete genome sequence of Chromatium okenii LaCa, a purple sulfur bacterium with a turbulent life.</title>
        <authorList>
            <person name="Luedin S.M."/>
            <person name="Liechti N."/>
            <person name="Storelli N."/>
            <person name="Danza F."/>
            <person name="Wittwer M."/>
            <person name="Pothier J.F."/>
            <person name="Tonolla M.A."/>
        </authorList>
    </citation>
    <scope>NUCLEOTIDE SEQUENCE [LARGE SCALE GENOMIC DNA]</scope>
    <source>
        <strain evidence="10 11">LaCa</strain>
    </source>
</reference>
<dbReference type="SUPFAM" id="SSF55781">
    <property type="entry name" value="GAF domain-like"/>
    <property type="match status" value="2"/>
</dbReference>
<dbReference type="InterPro" id="IPR029016">
    <property type="entry name" value="GAF-like_dom_sf"/>
</dbReference>
<accession>A0A2S7XUU2</accession>
<dbReference type="Gene3D" id="3.30.450.40">
    <property type="match status" value="2"/>
</dbReference>
<dbReference type="SUPFAM" id="SSF47384">
    <property type="entry name" value="Homodimeric domain of signal transducing histidine kinase"/>
    <property type="match status" value="1"/>
</dbReference>
<dbReference type="InterPro" id="IPR003018">
    <property type="entry name" value="GAF"/>
</dbReference>
<dbReference type="InterPro" id="IPR000014">
    <property type="entry name" value="PAS"/>
</dbReference>
<dbReference type="Pfam" id="PF08447">
    <property type="entry name" value="PAS_3"/>
    <property type="match status" value="1"/>
</dbReference>
<gene>
    <name evidence="10" type="ORF">CXB77_01160</name>
</gene>
<evidence type="ECO:0000256" key="5">
    <source>
        <dbReference type="ARBA" id="ARBA00022777"/>
    </source>
</evidence>
<dbReference type="SMART" id="SM00091">
    <property type="entry name" value="PAS"/>
    <property type="match status" value="2"/>
</dbReference>
<dbReference type="InterPro" id="IPR003594">
    <property type="entry name" value="HATPase_dom"/>
</dbReference>
<keyword evidence="3" id="KW-0597">Phosphoprotein</keyword>
<dbReference type="InterPro" id="IPR003661">
    <property type="entry name" value="HisK_dim/P_dom"/>
</dbReference>
<dbReference type="SUPFAM" id="SSF55874">
    <property type="entry name" value="ATPase domain of HSP90 chaperone/DNA topoisomerase II/histidine kinase"/>
    <property type="match status" value="1"/>
</dbReference>
<organism evidence="10 11">
    <name type="scientific">Chromatium okenii</name>
    <dbReference type="NCBI Taxonomy" id="61644"/>
    <lineage>
        <taxon>Bacteria</taxon>
        <taxon>Pseudomonadati</taxon>
        <taxon>Pseudomonadota</taxon>
        <taxon>Gammaproteobacteria</taxon>
        <taxon>Chromatiales</taxon>
        <taxon>Chromatiaceae</taxon>
        <taxon>Chromatium</taxon>
    </lineage>
</organism>
<dbReference type="OrthoDB" id="7051794at2"/>
<keyword evidence="5" id="KW-0418">Kinase</keyword>
<dbReference type="SMART" id="SM00387">
    <property type="entry name" value="HATPase_c"/>
    <property type="match status" value="1"/>
</dbReference>
<keyword evidence="6" id="KW-0175">Coiled coil</keyword>
<dbReference type="Pfam" id="PF13426">
    <property type="entry name" value="PAS_9"/>
    <property type="match status" value="1"/>
</dbReference>
<dbReference type="PANTHER" id="PTHR43304">
    <property type="entry name" value="PHYTOCHROME-LIKE PROTEIN CPH1"/>
    <property type="match status" value="1"/>
</dbReference>
<dbReference type="InterPro" id="IPR005467">
    <property type="entry name" value="His_kinase_dom"/>
</dbReference>
<feature type="domain" description="PAC" evidence="9">
    <location>
        <begin position="733"/>
        <end position="784"/>
    </location>
</feature>
<dbReference type="InterPro" id="IPR013656">
    <property type="entry name" value="PAS_4"/>
</dbReference>
<evidence type="ECO:0000256" key="2">
    <source>
        <dbReference type="ARBA" id="ARBA00012438"/>
    </source>
</evidence>
<keyword evidence="11" id="KW-1185">Reference proteome</keyword>
<dbReference type="Pfam" id="PF02518">
    <property type="entry name" value="HATPase_c"/>
    <property type="match status" value="1"/>
</dbReference>
<dbReference type="InterPro" id="IPR052162">
    <property type="entry name" value="Sensor_kinase/Photoreceptor"/>
</dbReference>
<dbReference type="SMART" id="SM00388">
    <property type="entry name" value="HisKA"/>
    <property type="match status" value="1"/>
</dbReference>
<sequence length="1155" mass="127914">MTPEIAATHPLVHEFTETLAVCGKLLDALYLVIRTTSSLGIPRAALCLPDPAIDDKLVVRLSLGMAGASNKVLAPSAPGTVAAFQAYTSGHTLWVKNYAASSYQATDLEEYLRISGAVHIPLSAAADHFPLTSGLLIAVPRIFDDTTPAVIAVLEHICRIFAEHLPRLAPIPAFPERKTAEQLPWQTELFTALHACLNTSNIEELSHLTLDHCRTLTGSEFGFVGYRDPATGFLVTPTMTRNIFAQCQVAGKTVVFEKPSGLGGWVLDNRFPIIANDPFSHPASVGTPPGHLPIRKFMGVPCVSQGQLMGMIALANKDSDYNHQDLSIVQAFADIYGAAVARFLSERELVESRNRLISLYENAPCGYHTITPDGRIIEMNETALALLGRTRKDTIDQLNVNDLLTTKGQALLAEQIQALKRGAAAPIELHFTRTDGSRLPVLHSVTQITDQRGFTQMIRCTSVDLRQRQHAEERIRSLNRIYAVLSGINGAIVRLREPAALYQEACRIAVEVGGFRMAWLGLADAVNGEIRLSAQAGAVDGYLDHLHISLNEDEQGCGPTGVALRQGQHVVCNDIAADPRMKPWRDAALALGYRASAAFPIRVAGQVLGVFNLYADTAEFFDTTELNLLDELTQDIGFAMESMENERQRKQTETALQQQKDILDRTSRLAQVGGWEFDVATGSGFWTAETMRIIGVTPDVSATMSAGLTMFHGEMRQRLERALDTAIKHAQPYELELEITTSAGSHKWIRTVRQPIVENGRVVRMEGAIQDISSRKHAQLRARQSEILLDSVFQVLPDLFFLIDPDSTIRDYRASRDADLYVSPAVFLGKRISEVLPLEVAQQFDDSIALVLVHGKLVTYEYSLLMSNGLRHFESRINRLPGTAQLIAVVRDITERKHAETALSQLNAELEQRVTQRTTEIAAVNAELETFTYSVSHDLKAPLRGIDGYSRLLLEDHLQQLDEEGRLFLHNVRHGVEQMGQLIEDLLAYSRMERRNLRGVALNVHDLLTRIIAERTADIDARHGRVVMDFDPLALVSADPDGLALVLRNLLDNALKFSRLDTPPLITITAETGEQSLILAIQDHGIGFDMQFHDRIFEIFQRLQRAEDYPGTGIGLAIVRKAMQRMGGRIWAQSVRGEGTTFFVELPNYITFSNQ</sequence>
<comment type="caution">
    <text evidence="10">The sequence shown here is derived from an EMBL/GenBank/DDBJ whole genome shotgun (WGS) entry which is preliminary data.</text>
</comment>
<dbReference type="NCBIfam" id="TIGR00229">
    <property type="entry name" value="sensory_box"/>
    <property type="match status" value="2"/>
</dbReference>
<dbReference type="Gene3D" id="2.10.70.100">
    <property type="match status" value="1"/>
</dbReference>
<dbReference type="Proteomes" id="UP000239936">
    <property type="component" value="Unassembled WGS sequence"/>
</dbReference>
<protein>
    <recommendedName>
        <fullName evidence="2">histidine kinase</fullName>
        <ecNumber evidence="2">2.7.13.3</ecNumber>
    </recommendedName>
</protein>
<dbReference type="InterPro" id="IPR000700">
    <property type="entry name" value="PAS-assoc_C"/>
</dbReference>
<dbReference type="SMART" id="SM00065">
    <property type="entry name" value="GAF"/>
    <property type="match status" value="2"/>
</dbReference>
<comment type="catalytic activity">
    <reaction evidence="1">
        <text>ATP + protein L-histidine = ADP + protein N-phospho-L-histidine.</text>
        <dbReference type="EC" id="2.7.13.3"/>
    </reaction>
</comment>
<evidence type="ECO:0000256" key="3">
    <source>
        <dbReference type="ARBA" id="ARBA00022553"/>
    </source>
</evidence>
<evidence type="ECO:0000313" key="10">
    <source>
        <dbReference type="EMBL" id="PQJ97514.1"/>
    </source>
</evidence>
<keyword evidence="4" id="KW-0808">Transferase</keyword>
<dbReference type="InterPro" id="IPR036890">
    <property type="entry name" value="HATPase_C_sf"/>
</dbReference>
<dbReference type="Pfam" id="PF08448">
    <property type="entry name" value="PAS_4"/>
    <property type="match status" value="1"/>
</dbReference>
<dbReference type="InterPro" id="IPR013655">
    <property type="entry name" value="PAS_fold_3"/>
</dbReference>
<dbReference type="EC" id="2.7.13.3" evidence="2"/>
<dbReference type="Pfam" id="PF13185">
    <property type="entry name" value="GAF_2"/>
    <property type="match status" value="2"/>
</dbReference>
<feature type="domain" description="PAC" evidence="9">
    <location>
        <begin position="425"/>
        <end position="477"/>
    </location>
</feature>
<dbReference type="AlphaFoldDB" id="A0A2S7XUU2"/>
<dbReference type="InterPro" id="IPR036097">
    <property type="entry name" value="HisK_dim/P_sf"/>
</dbReference>
<dbReference type="PROSITE" id="PS50109">
    <property type="entry name" value="HIS_KIN"/>
    <property type="match status" value="1"/>
</dbReference>
<dbReference type="Gene3D" id="3.30.450.20">
    <property type="entry name" value="PAS domain"/>
    <property type="match status" value="3"/>
</dbReference>